<evidence type="ECO:0000256" key="4">
    <source>
        <dbReference type="ARBA" id="ARBA00022786"/>
    </source>
</evidence>
<dbReference type="Pfam" id="PF20255">
    <property type="entry name" value="DUF6606"/>
    <property type="match status" value="1"/>
</dbReference>
<keyword evidence="6" id="KW-0788">Thiol protease</keyword>
<evidence type="ECO:0000313" key="11">
    <source>
        <dbReference type="EMBL" id="ETS02696.1"/>
    </source>
</evidence>
<dbReference type="GO" id="GO:0004843">
    <property type="term" value="F:cysteine-type deubiquitinase activity"/>
    <property type="evidence" value="ECO:0007669"/>
    <property type="project" value="UniProtKB-EC"/>
</dbReference>
<evidence type="ECO:0000256" key="3">
    <source>
        <dbReference type="ARBA" id="ARBA00022670"/>
    </source>
</evidence>
<evidence type="ECO:0000259" key="10">
    <source>
        <dbReference type="Pfam" id="PF20255"/>
    </source>
</evidence>
<keyword evidence="3" id="KW-0645">Protease</keyword>
<evidence type="ECO:0000256" key="2">
    <source>
        <dbReference type="ARBA" id="ARBA00012759"/>
    </source>
</evidence>
<dbReference type="GO" id="GO:0006508">
    <property type="term" value="P:proteolysis"/>
    <property type="evidence" value="ECO:0007669"/>
    <property type="project" value="UniProtKB-KW"/>
</dbReference>
<dbReference type="OrthoDB" id="4889671at2759"/>
<gene>
    <name evidence="11" type="ORF">M419DRAFT_76778</name>
</gene>
<keyword evidence="5" id="KW-0378">Hydrolase</keyword>
<dbReference type="Pfam" id="PF12359">
    <property type="entry name" value="DUF3645"/>
    <property type="match status" value="1"/>
</dbReference>
<dbReference type="KEGG" id="trr:M419DRAFT_76778"/>
<evidence type="ECO:0000259" key="8">
    <source>
        <dbReference type="Pfam" id="PF12340"/>
    </source>
</evidence>
<name>A0A024SDU3_HYPJR</name>
<proteinExistence type="predicted"/>
<dbReference type="InterPro" id="IPR046541">
    <property type="entry name" value="DUF6606"/>
</dbReference>
<sequence>MPTSPSNVLSARTLEYLFHHVCLPPKLPDGDDTSVANETVLIKYVLETLSEYLQETELICQRAVMTATAMVENMIAGRDDKGFVKEGKLLDILTQLLSPGQFLPLWIRNVDNSNEYSTCLTDTAAPFHIRAQNAGVLLRRDKDMAIFELFELSPTNQAVYATKGRLIRHFPATAIGVPLETFTDESFQKVLAKTMAKMSYEAVHEIIPKARKAEQVHDEERETNDPRIVTELLSSFLQGVGHPIAVPGVSKNTREDVIYKNSKLPWRRSPVWLLIRCSLHLTMDRMAVSSEEIYKSFMVFLLSRLLRDATNLHSASETLRIMSTKVSRRLLKLQHPVPGTWLSKVHDSVCLASRLVCERWQSIRNYCQPKLELEALTTLNMDQDVYINLQGLNDFISSLSKRDALSKASSFCPAPDIFTCDEDMPSVPTSLNEQLVPSVLAMIEMWVAEHLDEWRKGHLHDELSCLGICTLMYRYHELAKPWYSGRPEGISRMVLVCIELWIAADKVATNALPLLMEYEHKIPLELFQALLLAFREDMERLHRAETYLQHRQEDAQSRHRPSIFDSYGVPRSFPVEYFTLSPSHQNLMRDIELWAHTQRNLKREEFRALHAKYTSLMQQYEQGTCDTWQYWEDGVSCYEHHPRCSRCQLQKNASNLSIEVHEWPLSNKLLEAQTTVFELDLPKHFGQWRDATVFIINDVLRSAYQYSEESETPNPLRTYSGLSRFFQTDTNLRVHLLSNAKPHIRTHRRKRPISTIERCAHTRLSDLEFGREFLERLRSCVSRIRENWQSNISLWIFVFLTARLMTMTTQTLKEQALPFLTECRTITLGWLAKLQARAHETKDEAQRTQFLRIALRISLICADSFNLDKHSLLEILPDSEQAAVLLEASINIYNNVGLLREEPEEDLLEKTMYDRWVFTLHRSRRIIVQEVLSRDNTCLDISISRYWPDFRRGRAWRLVPSTCSWFETVSGGKRVHFNILSGSLLVDGSPLSRLPREYEAHHDFQKVFGRFVLDVMPSTAQGMRFCGCKTFAGYSVHFGAVKDASADGDDLLIRLQDETMRLPTLDIVPSRIFARSLPRTFAQSHVHWYNHVTKSIEFRSIENPWQFSRDNWIMTQHGNLWKLTRRERTSLVAPDSASAALLATIFSPLESLLNLHILSDAEDKTAVIEIPSLQLEFSLKHGESVIRSRQFRGKQIDANQSMETLVGFGSKLILQDSQKKDDRMAIIPEGKISFHKDHSAGHTRACVEYGTAHRVQQYTIDKQLRRLVDNATVHSKLFLAYIHALTSYCIPDPFLSRTGTEEALSILQSASVRSIDYLTEDSIRLLCNIAALTPRRKFYPEYLRTMQTVTWDSDLSFLAQDSRFYKIVNDILDGVSALSFLHPPNASKLSEVTRRAGIDDFLIEREIYASSRYQVTLCGAEDDGTIQGVQYQSRDRGTSPEVARASQIALKVHDGVSLLQQDSPNHAFVNTIYRLLSQESGTPANRTAPCLLEMAYGGQWLQDPMKFLCKFWCRLHFAFQADRGWLNKYQVMIWLTTLAYSTKCDMDVLQSLLMLSLTEHLPATPLPEKSLYHLSEGYECKLDTLQSIIKRASKKFHDGCPEKAIPAYWNESPIATARRQKAMFESNQKELIRSFVDHLVSQWPCSTPLRPQQHQQDTYINVSAAMVEVQAQWQVWHDNHNFRGYLQEFGRRLGHYQVGDVNMPRRLPSRYPGPAARPPGYVSANDLFAKPPPIIPTTDSSLNLAALSTTGTDEMGDHMLSGMLRHLNRQAKFDFERRYLSELARSLADLGNCREMTLNDNPMSLRAVMFQLHLSHCEMHVQSMYDALLGAVVTARIAGFWPRLCPTFFLQQLGRHRWPSLSMAWKKAIVAYGVAITALQQAQRLVQLIDKDVDLLREVQNPGHSWDPYQYPEWLLLECESGIMIRHVQHQIAERMISPENNDNAVMQLNMGEGKSSVIVPIVATALSNGSRIVRVVVAKPQAKQMHQMLVSKLSGLIDRPIFRMPFSRAIRMDRDKAAVVEELARRSMREGGVMLVQPEHLLSFQLMGLEYLIDGKEAVGRCLLNVQRLFDQLSRDIVDESDENFNVKFELIYTIGLQQSIEHTPDRWVVIQEVLDKFVEVCLELKSSFSESLEIDQLSSGRFPRIRILRPDAEQAVLSRLARFICCTGITGLSIARQPKHIRDAVCRYITHSSPTAQEISAVEDSAYWGDSTRHYILLLRGLFAGGILAFAFGQKRWRVDYGTDANREAKTRLAVPFRAKDNPTPRSEFSHPDVVILLTCLSYYYSGLKADELFEAFDHLIRSDNADLEYGAWVQTAPQLPRAFHLLTGINIRDRAQCVESIFPLLRYSKGAVDYFLSHLVFAKESREFPHKLSASGWDLGKKKANSTTGFSGTNDSRYVLPLAIKQLDIPAQNHTNALVLEYLLRPENGIRLMSEASRGATTLGADSLLEMVSEMGPRSRVILDVGAQIIELNNLQFAQRWLSSNEDNASVQAVVFFNDADELTVMDRSGKVEPLQSSPFASQLDQCLVFLDEAHTRGTDLRLPSDYQAAVTLGANLTKDKLVQACMRMRKLGKGQSVVFCIPREIEQKILMQRGYEPSSSEKITVSDVLCWTISETWLDLRRTVPLWLTQGVRFYEQNTLWEESSPFDSSCDSTLWAKKFLEADAQSLDIRYRPRAALESSKLVQRAGPEMRIEFENRCREFGLTELRSSSLQEEQERELSPETEREREVEPPPQVEPRAHSCHEDLVHFVEHGKFPRNFSAFKRAFFAFRGTSAAEHFDMSDYPSSIWATQDFCATVIMNETVDNVTDLFQRPVQWVLTTSDANNVIDQVVIISPWEVHQLLEKIETCKKVTLHLYSPRTNLAFQPLDRLTLYTVPTRERNPTLPQAMMVELNIFAGQLYLSSFREYAALCDMLGLARGIPDDDVVLEPDGFIPHGVFVGDVINRSAFKKSPVPFLKVLMKIRRNCEVIDKTHMGKILDGILLLQEDFDLEKETL</sequence>
<organism evidence="11 12">
    <name type="scientific">Hypocrea jecorina (strain ATCC 56765 / BCRC 32924 / NRRL 11460 / Rut C-30)</name>
    <name type="common">Trichoderma reesei</name>
    <dbReference type="NCBI Taxonomy" id="1344414"/>
    <lineage>
        <taxon>Eukaryota</taxon>
        <taxon>Fungi</taxon>
        <taxon>Dikarya</taxon>
        <taxon>Ascomycota</taxon>
        <taxon>Pezizomycotina</taxon>
        <taxon>Sordariomycetes</taxon>
        <taxon>Hypocreomycetidae</taxon>
        <taxon>Hypocreales</taxon>
        <taxon>Hypocreaceae</taxon>
        <taxon>Trichoderma</taxon>
    </lineage>
</organism>
<feature type="domain" description="DUF3638" evidence="8">
    <location>
        <begin position="1905"/>
        <end position="2124"/>
    </location>
</feature>
<dbReference type="HOGENOM" id="CLU_000211_1_0_1"/>
<dbReference type="Pfam" id="PF12340">
    <property type="entry name" value="DUF3638"/>
    <property type="match status" value="1"/>
</dbReference>
<dbReference type="InterPro" id="IPR022105">
    <property type="entry name" value="DUF3645"/>
</dbReference>
<accession>A0A024SDU3</accession>
<dbReference type="PANTHER" id="PTHR13367:SF34">
    <property type="match status" value="1"/>
</dbReference>
<evidence type="ECO:0000256" key="7">
    <source>
        <dbReference type="SAM" id="MobiDB-lite"/>
    </source>
</evidence>
<feature type="region of interest" description="Disordered" evidence="7">
    <location>
        <begin position="2713"/>
        <end position="2743"/>
    </location>
</feature>
<keyword evidence="4" id="KW-0833">Ubl conjugation pathway</keyword>
<feature type="domain" description="DUF3645" evidence="9">
    <location>
        <begin position="2249"/>
        <end position="2281"/>
    </location>
</feature>
<evidence type="ECO:0000259" key="9">
    <source>
        <dbReference type="Pfam" id="PF12359"/>
    </source>
</evidence>
<dbReference type="PANTHER" id="PTHR13367">
    <property type="entry name" value="UBIQUITIN THIOESTERASE"/>
    <property type="match status" value="1"/>
</dbReference>
<evidence type="ECO:0000256" key="6">
    <source>
        <dbReference type="ARBA" id="ARBA00022807"/>
    </source>
</evidence>
<dbReference type="InterPro" id="IPR022099">
    <property type="entry name" value="DUF3638"/>
</dbReference>
<feature type="domain" description="DUF6606" evidence="10">
    <location>
        <begin position="17"/>
        <end position="307"/>
    </location>
</feature>
<dbReference type="EMBL" id="KI911144">
    <property type="protein sequence ID" value="ETS02696.1"/>
    <property type="molecule type" value="Genomic_DNA"/>
</dbReference>
<dbReference type="EC" id="3.4.19.12" evidence="2"/>
<reference evidence="12" key="1">
    <citation type="journal article" date="2013" name="Ind. Biotechnol.">
        <title>Comparative genomics analysis of Trichoderma reesei strains.</title>
        <authorList>
            <person name="Koike H."/>
            <person name="Aerts A."/>
            <person name="LaButti K."/>
            <person name="Grigoriev I.V."/>
            <person name="Baker S.E."/>
        </authorList>
    </citation>
    <scope>NUCLEOTIDE SEQUENCE [LARGE SCALE GENOMIC DNA]</scope>
    <source>
        <strain evidence="12">ATCC 56765 / BCRC 32924 / NRRL 11460 / Rut C-30</strain>
    </source>
</reference>
<dbReference type="Proteomes" id="UP000024376">
    <property type="component" value="Unassembled WGS sequence"/>
</dbReference>
<evidence type="ECO:0000313" key="12">
    <source>
        <dbReference type="Proteomes" id="UP000024376"/>
    </source>
</evidence>
<evidence type="ECO:0000256" key="1">
    <source>
        <dbReference type="ARBA" id="ARBA00000707"/>
    </source>
</evidence>
<comment type="catalytic activity">
    <reaction evidence="1">
        <text>Thiol-dependent hydrolysis of ester, thioester, amide, peptide and isopeptide bonds formed by the C-terminal Gly of ubiquitin (a 76-residue protein attached to proteins as an intracellular targeting signal).</text>
        <dbReference type="EC" id="3.4.19.12"/>
    </reaction>
</comment>
<feature type="compositionally biased region" description="Basic and acidic residues" evidence="7">
    <location>
        <begin position="2722"/>
        <end position="2735"/>
    </location>
</feature>
<evidence type="ECO:0000256" key="5">
    <source>
        <dbReference type="ARBA" id="ARBA00022801"/>
    </source>
</evidence>
<dbReference type="InterPro" id="IPR051346">
    <property type="entry name" value="OTU_Deubiquitinase"/>
</dbReference>
<protein>
    <recommendedName>
        <fullName evidence="2">ubiquitinyl hydrolase 1</fullName>
        <ecNumber evidence="2">3.4.19.12</ecNumber>
    </recommendedName>
</protein>